<accession>A0A8T3VFL7</accession>
<dbReference type="EMBL" id="SUTE01000042">
    <property type="protein sequence ID" value="MBE6505255.1"/>
    <property type="molecule type" value="Genomic_DNA"/>
</dbReference>
<organism evidence="1 2">
    <name type="scientific">Methanobrevibacter millerae</name>
    <dbReference type="NCBI Taxonomy" id="230361"/>
    <lineage>
        <taxon>Archaea</taxon>
        <taxon>Methanobacteriati</taxon>
        <taxon>Methanobacteriota</taxon>
        <taxon>Methanomada group</taxon>
        <taxon>Methanobacteria</taxon>
        <taxon>Methanobacteriales</taxon>
        <taxon>Methanobacteriaceae</taxon>
        <taxon>Methanobrevibacter</taxon>
    </lineage>
</organism>
<dbReference type="AlphaFoldDB" id="A0A8T3VFL7"/>
<sequence length="251" mass="29733">MQNQDLNNKLTDNYLKQVQDYLKDLTTKGFVIFVNYDGNQSIYRYSVKVKDFIPANTNLIELVDSIKRNVPNNFNVPVDTNKYMNMIIETFPAVSLDDIEEFQAYNKAIANIKDEKLLKQELKSLKQEFKGKYREINSNSDSVFEETQLLINNQIIVYEIIGLFRKMEYYQFNSKENKFNKLTAEEIQKIINETFNNTLNIRLVERRMKNEFADYGVKSKLPVAWNDNQEYIKNIKNYKNCKLNKIAETYI</sequence>
<comment type="caution">
    <text evidence="1">The sequence shown here is derived from an EMBL/GenBank/DDBJ whole genome shotgun (WGS) entry which is preliminary data.</text>
</comment>
<gene>
    <name evidence="1" type="ORF">E7Z73_05885</name>
</gene>
<proteinExistence type="predicted"/>
<protein>
    <submittedName>
        <fullName evidence="1">Uncharacterized protein</fullName>
    </submittedName>
</protein>
<dbReference type="RefSeq" id="WP_303736896.1">
    <property type="nucleotide sequence ID" value="NZ_SUTE01000042.1"/>
</dbReference>
<evidence type="ECO:0000313" key="2">
    <source>
        <dbReference type="Proteomes" id="UP000762703"/>
    </source>
</evidence>
<reference evidence="1" key="1">
    <citation type="submission" date="2019-04" db="EMBL/GenBank/DDBJ databases">
        <title>Evolution of Biomass-Degrading Anaerobic Consortia Revealed by Metagenomics.</title>
        <authorList>
            <person name="Peng X."/>
        </authorList>
    </citation>
    <scope>NUCLEOTIDE SEQUENCE</scope>
    <source>
        <strain evidence="1">SIG12</strain>
    </source>
</reference>
<evidence type="ECO:0000313" key="1">
    <source>
        <dbReference type="EMBL" id="MBE6505255.1"/>
    </source>
</evidence>
<name>A0A8T3VFL7_9EURY</name>
<dbReference type="Proteomes" id="UP000762703">
    <property type="component" value="Unassembled WGS sequence"/>
</dbReference>